<accession>A0A3T0T791</accession>
<dbReference type="InterPro" id="IPR036412">
    <property type="entry name" value="HAD-like_sf"/>
</dbReference>
<protein>
    <submittedName>
        <fullName evidence="1">Hydrolase</fullName>
    </submittedName>
</protein>
<sequence>MDGTIVDSEPAWVRAQEVLAGRFGREWTQADALALIGSTMEQTVRALQAAGVELPDAEVEAALERDVLAEMHRGLVWRPGARELLREVHRAGVRQAIVTTSSRVMAQVVVDALAAEVPLAALVTGDDVSRGKPDPEPYLLAAATLGVDIARCVAIEDSPTGLAAAVASGACAVGVPHDAELAPGPDRTLWPTLAGRGVADLEALLR</sequence>
<dbReference type="PANTHER" id="PTHR43481:SF4">
    <property type="entry name" value="GLYCEROL-1-PHOSPHATE PHOSPHOHYDROLASE 1-RELATED"/>
    <property type="match status" value="1"/>
</dbReference>
<dbReference type="EMBL" id="CP028137">
    <property type="protein sequence ID" value="AZZ54431.1"/>
    <property type="molecule type" value="Genomic_DNA"/>
</dbReference>
<gene>
    <name evidence="1" type="ORF">C1I64_18795</name>
</gene>
<dbReference type="KEGG" id="rfs:C1I64_18795"/>
<dbReference type="InterPro" id="IPR041492">
    <property type="entry name" value="HAD_2"/>
</dbReference>
<dbReference type="SUPFAM" id="SSF56784">
    <property type="entry name" value="HAD-like"/>
    <property type="match status" value="1"/>
</dbReference>
<reference evidence="1 2" key="1">
    <citation type="submission" date="2018-03" db="EMBL/GenBank/DDBJ databases">
        <title>Bacteriophage NCPPB3778 and a type I-E CRISPR drive the evolution of the US Biological Select Agent, Rathayibacter toxicus.</title>
        <authorList>
            <person name="Davis E.W.II."/>
            <person name="Tabima J.F."/>
            <person name="Weisberg A.J."/>
            <person name="Dantas Lopes L."/>
            <person name="Wiseman M.S."/>
            <person name="Wiseman M.S."/>
            <person name="Pupko T."/>
            <person name="Belcher M.S."/>
            <person name="Sechler A.J."/>
            <person name="Tancos M.A."/>
            <person name="Schroeder B.K."/>
            <person name="Murray T.D."/>
            <person name="Luster D.G."/>
            <person name="Schneider W.L."/>
            <person name="Rogers E."/>
            <person name="Andreote F.D."/>
            <person name="Grunwald N.J."/>
            <person name="Putnam M.L."/>
            <person name="Chang J.H."/>
        </authorList>
    </citation>
    <scope>NUCLEOTIDE SEQUENCE [LARGE SCALE GENOMIC DNA]</scope>
    <source>
        <strain evidence="1 2">DSM 15932</strain>
    </source>
</reference>
<dbReference type="AlphaFoldDB" id="A0A3T0T791"/>
<dbReference type="Gene3D" id="1.10.150.240">
    <property type="entry name" value="Putative phosphatase, domain 2"/>
    <property type="match status" value="1"/>
</dbReference>
<evidence type="ECO:0000313" key="1">
    <source>
        <dbReference type="EMBL" id="AZZ54431.1"/>
    </source>
</evidence>
<dbReference type="Proteomes" id="UP000285317">
    <property type="component" value="Chromosome"/>
</dbReference>
<evidence type="ECO:0000313" key="2">
    <source>
        <dbReference type="Proteomes" id="UP000285317"/>
    </source>
</evidence>
<dbReference type="InterPro" id="IPR023214">
    <property type="entry name" value="HAD_sf"/>
</dbReference>
<dbReference type="Pfam" id="PF13419">
    <property type="entry name" value="HAD_2"/>
    <property type="match status" value="1"/>
</dbReference>
<dbReference type="InterPro" id="IPR051806">
    <property type="entry name" value="HAD-like_SPP"/>
</dbReference>
<dbReference type="InterPro" id="IPR006439">
    <property type="entry name" value="HAD-SF_hydro_IA"/>
</dbReference>
<dbReference type="InterPro" id="IPR023198">
    <property type="entry name" value="PGP-like_dom2"/>
</dbReference>
<proteinExistence type="predicted"/>
<dbReference type="PANTHER" id="PTHR43481">
    <property type="entry name" value="FRUCTOSE-1-PHOSPHATE PHOSPHATASE"/>
    <property type="match status" value="1"/>
</dbReference>
<dbReference type="Gene3D" id="3.40.50.1000">
    <property type="entry name" value="HAD superfamily/HAD-like"/>
    <property type="match status" value="1"/>
</dbReference>
<keyword evidence="1" id="KW-0378">Hydrolase</keyword>
<name>A0A3T0T791_9MICO</name>
<organism evidence="1 2">
    <name type="scientific">Rathayibacter festucae DSM 15932</name>
    <dbReference type="NCBI Taxonomy" id="1328866"/>
    <lineage>
        <taxon>Bacteria</taxon>
        <taxon>Bacillati</taxon>
        <taxon>Actinomycetota</taxon>
        <taxon>Actinomycetes</taxon>
        <taxon>Micrococcales</taxon>
        <taxon>Microbacteriaceae</taxon>
        <taxon>Rathayibacter</taxon>
    </lineage>
</organism>
<dbReference type="NCBIfam" id="TIGR01509">
    <property type="entry name" value="HAD-SF-IA-v3"/>
    <property type="match status" value="1"/>
</dbReference>
<dbReference type="GO" id="GO:0050308">
    <property type="term" value="F:sugar-phosphatase activity"/>
    <property type="evidence" value="ECO:0007669"/>
    <property type="project" value="TreeGrafter"/>
</dbReference>